<dbReference type="InterPro" id="IPR044516">
    <property type="entry name" value="UXS-like"/>
</dbReference>
<evidence type="ECO:0000256" key="2">
    <source>
        <dbReference type="ARBA" id="ARBA00022793"/>
    </source>
</evidence>
<accession>A0ABU9K3Z9</accession>
<keyword evidence="3" id="KW-0520">NAD</keyword>
<feature type="domain" description="NAD-dependent epimerase/dehydratase" evidence="5">
    <location>
        <begin position="32"/>
        <end position="276"/>
    </location>
</feature>
<evidence type="ECO:0000256" key="1">
    <source>
        <dbReference type="ARBA" id="ARBA00001911"/>
    </source>
</evidence>
<comment type="cofactor">
    <cofactor evidence="1">
        <name>NAD(+)</name>
        <dbReference type="ChEBI" id="CHEBI:57540"/>
    </cofactor>
</comment>
<keyword evidence="2" id="KW-0210">Decarboxylase</keyword>
<evidence type="ECO:0000256" key="4">
    <source>
        <dbReference type="ARBA" id="ARBA00023239"/>
    </source>
</evidence>
<keyword evidence="7" id="KW-1185">Reference proteome</keyword>
<dbReference type="PANTHER" id="PTHR43078">
    <property type="entry name" value="UDP-GLUCURONIC ACID DECARBOXYLASE-RELATED"/>
    <property type="match status" value="1"/>
</dbReference>
<proteinExistence type="predicted"/>
<sequence length="351" mass="39486">MKLLKNELYRNDIEYVANLPLAWEKLEGKVLLICGATGMIGSFLVDLLMYRNDKFNNNCKVIAMGRNISRLESRFSYYKNDKRFVFISQDINNPILEFGDVDFIIHAASNTHPVAYSTDPIGTLTTNIIGTYNLLNYSVSHKAERFLFVSSVEIYGENRGDTEKFSEDYLGYIDCNTLRAGYPESKRAGEALCQAFIKQMGLDIVIARASRTYGPTMLKSDTKAISQFIKNGVLKEDIVLKSKGSQYYSYTYVADCVSGLLTILFKGNCGEAYNIADDNSNISLRDLAKLISEYAGTSVIYDKPNNLEKEGYSKATKAVLDSEKLQKMGWKAKYDIEEGVNRTLEILSHAN</sequence>
<reference evidence="6 7" key="1">
    <citation type="submission" date="2024-03" db="EMBL/GenBank/DDBJ databases">
        <title>Bacilli Hybrid Assemblies.</title>
        <authorList>
            <person name="Kovac J."/>
        </authorList>
    </citation>
    <scope>NUCLEOTIDE SEQUENCE [LARGE SCALE GENOMIC DNA]</scope>
    <source>
        <strain evidence="6 7">FSL M8-0022</strain>
    </source>
</reference>
<dbReference type="Gene3D" id="3.40.50.720">
    <property type="entry name" value="NAD(P)-binding Rossmann-like Domain"/>
    <property type="match status" value="1"/>
</dbReference>
<keyword evidence="4" id="KW-0456">Lyase</keyword>
<evidence type="ECO:0000313" key="6">
    <source>
        <dbReference type="EMBL" id="MEL3958755.1"/>
    </source>
</evidence>
<dbReference type="InterPro" id="IPR036291">
    <property type="entry name" value="NAD(P)-bd_dom_sf"/>
</dbReference>
<dbReference type="Pfam" id="PF01370">
    <property type="entry name" value="Epimerase"/>
    <property type="match status" value="1"/>
</dbReference>
<evidence type="ECO:0000313" key="7">
    <source>
        <dbReference type="Proteomes" id="UP001459714"/>
    </source>
</evidence>
<dbReference type="Proteomes" id="UP001459714">
    <property type="component" value="Unassembled WGS sequence"/>
</dbReference>
<evidence type="ECO:0000256" key="3">
    <source>
        <dbReference type="ARBA" id="ARBA00023027"/>
    </source>
</evidence>
<gene>
    <name evidence="6" type="ORF">NST17_16470</name>
</gene>
<dbReference type="EMBL" id="JBBYAK010000001">
    <property type="protein sequence ID" value="MEL3958755.1"/>
    <property type="molecule type" value="Genomic_DNA"/>
</dbReference>
<dbReference type="InterPro" id="IPR001509">
    <property type="entry name" value="Epimerase_deHydtase"/>
</dbReference>
<evidence type="ECO:0000259" key="5">
    <source>
        <dbReference type="Pfam" id="PF01370"/>
    </source>
</evidence>
<organism evidence="6 7">
    <name type="scientific">Caldifermentibacillus hisashii</name>
    <dbReference type="NCBI Taxonomy" id="996558"/>
    <lineage>
        <taxon>Bacteria</taxon>
        <taxon>Bacillati</taxon>
        <taxon>Bacillota</taxon>
        <taxon>Bacilli</taxon>
        <taxon>Bacillales</taxon>
        <taxon>Bacillaceae</taxon>
        <taxon>Caldifermentibacillus</taxon>
    </lineage>
</organism>
<dbReference type="SUPFAM" id="SSF51735">
    <property type="entry name" value="NAD(P)-binding Rossmann-fold domains"/>
    <property type="match status" value="1"/>
</dbReference>
<protein>
    <submittedName>
        <fullName evidence="6">NAD-dependent epimerase/dehydratase family protein</fullName>
    </submittedName>
</protein>
<comment type="caution">
    <text evidence="6">The sequence shown here is derived from an EMBL/GenBank/DDBJ whole genome shotgun (WGS) entry which is preliminary data.</text>
</comment>
<name>A0ABU9K3Z9_9BACI</name>
<dbReference type="PANTHER" id="PTHR43078:SF6">
    <property type="entry name" value="UDP-GLUCURONIC ACID DECARBOXYLASE 1"/>
    <property type="match status" value="1"/>
</dbReference>
<dbReference type="RefSeq" id="WP_342020650.1">
    <property type="nucleotide sequence ID" value="NZ_CP150143.1"/>
</dbReference>